<organism evidence="1 2">
    <name type="scientific">Trichocoleus desertorum GB2-A4</name>
    <dbReference type="NCBI Taxonomy" id="2933944"/>
    <lineage>
        <taxon>Bacteria</taxon>
        <taxon>Bacillati</taxon>
        <taxon>Cyanobacteriota</taxon>
        <taxon>Cyanophyceae</taxon>
        <taxon>Leptolyngbyales</taxon>
        <taxon>Trichocoleusaceae</taxon>
        <taxon>Trichocoleus</taxon>
    </lineage>
</organism>
<evidence type="ECO:0008006" key="3">
    <source>
        <dbReference type="Google" id="ProtNLM"/>
    </source>
</evidence>
<sequence>MSLSQLSQSQSRIPSPISRYGYAIARPETKTIVYDGQPLPKFLLDHGADPSSYPEFLKLNRIGSAFEELQVGRVVTIPDPNNFLAHPEA</sequence>
<keyword evidence="2" id="KW-1185">Reference proteome</keyword>
<reference evidence="1 2" key="1">
    <citation type="submission" date="2022-04" db="EMBL/GenBank/DDBJ databases">
        <title>Positive selection, recombination, and allopatry shape intraspecific diversity of widespread and dominant cyanobacteria.</title>
        <authorList>
            <person name="Wei J."/>
            <person name="Shu W."/>
            <person name="Hu C."/>
        </authorList>
    </citation>
    <scope>NUCLEOTIDE SEQUENCE [LARGE SCALE GENOMIC DNA]</scope>
    <source>
        <strain evidence="1 2">GB2-A4</strain>
    </source>
</reference>
<dbReference type="Proteomes" id="UP001464891">
    <property type="component" value="Unassembled WGS sequence"/>
</dbReference>
<protein>
    <recommendedName>
        <fullName evidence="3">LysM domain-containing protein</fullName>
    </recommendedName>
</protein>
<accession>A0ABV0JCM1</accession>
<dbReference type="RefSeq" id="WP_190440465.1">
    <property type="nucleotide sequence ID" value="NZ_JAMPKM010000015.1"/>
</dbReference>
<evidence type="ECO:0000313" key="1">
    <source>
        <dbReference type="EMBL" id="MEP0819536.1"/>
    </source>
</evidence>
<gene>
    <name evidence="1" type="ORF">NC998_20775</name>
</gene>
<name>A0ABV0JCM1_9CYAN</name>
<comment type="caution">
    <text evidence="1">The sequence shown here is derived from an EMBL/GenBank/DDBJ whole genome shotgun (WGS) entry which is preliminary data.</text>
</comment>
<evidence type="ECO:0000313" key="2">
    <source>
        <dbReference type="Proteomes" id="UP001464891"/>
    </source>
</evidence>
<proteinExistence type="predicted"/>
<dbReference type="EMBL" id="JAMPKM010000015">
    <property type="protein sequence ID" value="MEP0819536.1"/>
    <property type="molecule type" value="Genomic_DNA"/>
</dbReference>